<comment type="caution">
    <text evidence="1">The sequence shown here is derived from an EMBL/GenBank/DDBJ whole genome shotgun (WGS) entry which is preliminary data.</text>
</comment>
<proteinExistence type="predicted"/>
<feature type="non-terminal residue" evidence="1">
    <location>
        <position position="81"/>
    </location>
</feature>
<dbReference type="EMBL" id="JABFAC010000009">
    <property type="protein sequence ID" value="MBA0624046.1"/>
    <property type="molecule type" value="Genomic_DNA"/>
</dbReference>
<dbReference type="AlphaFoldDB" id="A0A7J8SEQ0"/>
<evidence type="ECO:0000313" key="1">
    <source>
        <dbReference type="EMBL" id="MBA0624046.1"/>
    </source>
</evidence>
<accession>A0A7J8SEQ0</accession>
<evidence type="ECO:0000313" key="2">
    <source>
        <dbReference type="Proteomes" id="UP000593561"/>
    </source>
</evidence>
<organism evidence="1 2">
    <name type="scientific">Gossypium davidsonii</name>
    <name type="common">Davidson's cotton</name>
    <name type="synonym">Gossypium klotzschianum subsp. davidsonii</name>
    <dbReference type="NCBI Taxonomy" id="34287"/>
    <lineage>
        <taxon>Eukaryota</taxon>
        <taxon>Viridiplantae</taxon>
        <taxon>Streptophyta</taxon>
        <taxon>Embryophyta</taxon>
        <taxon>Tracheophyta</taxon>
        <taxon>Spermatophyta</taxon>
        <taxon>Magnoliopsida</taxon>
        <taxon>eudicotyledons</taxon>
        <taxon>Gunneridae</taxon>
        <taxon>Pentapetalae</taxon>
        <taxon>rosids</taxon>
        <taxon>malvids</taxon>
        <taxon>Malvales</taxon>
        <taxon>Malvaceae</taxon>
        <taxon>Malvoideae</taxon>
        <taxon>Gossypium</taxon>
    </lineage>
</organism>
<name>A0A7J8SEQ0_GOSDV</name>
<sequence>MDIENFPSYNLEQIRSTWDDWNSPRSSFNSLHLDEIKEMNLNNMQEDADKKSCNVEAIIKTMMTQTMMEATMTQVVMEAAI</sequence>
<protein>
    <submittedName>
        <fullName evidence="1">Uncharacterized protein</fullName>
    </submittedName>
</protein>
<reference evidence="1 2" key="1">
    <citation type="journal article" date="2019" name="Genome Biol. Evol.">
        <title>Insights into the evolution of the New World diploid cottons (Gossypium, subgenus Houzingenia) based on genome sequencing.</title>
        <authorList>
            <person name="Grover C.E."/>
            <person name="Arick M.A. 2nd"/>
            <person name="Thrash A."/>
            <person name="Conover J.L."/>
            <person name="Sanders W.S."/>
            <person name="Peterson D.G."/>
            <person name="Frelichowski J.E."/>
            <person name="Scheffler J.A."/>
            <person name="Scheffler B.E."/>
            <person name="Wendel J.F."/>
        </authorList>
    </citation>
    <scope>NUCLEOTIDE SEQUENCE [LARGE SCALE GENOMIC DNA]</scope>
    <source>
        <strain evidence="1">27</strain>
        <tissue evidence="1">Leaf</tissue>
    </source>
</reference>
<dbReference type="Proteomes" id="UP000593561">
    <property type="component" value="Unassembled WGS sequence"/>
</dbReference>
<keyword evidence="2" id="KW-1185">Reference proteome</keyword>
<gene>
    <name evidence="1" type="ORF">Godav_009455</name>
</gene>